<dbReference type="Pfam" id="PF01063">
    <property type="entry name" value="Aminotran_4"/>
    <property type="match status" value="1"/>
</dbReference>
<keyword evidence="3 9" id="KW-0032">Aminotransferase</keyword>
<comment type="catalytic activity">
    <reaction evidence="9">
        <text>L-isoleucine + 2-oxoglutarate = (S)-3-methyl-2-oxopentanoate + L-glutamate</text>
        <dbReference type="Rhea" id="RHEA:24801"/>
        <dbReference type="ChEBI" id="CHEBI:16810"/>
        <dbReference type="ChEBI" id="CHEBI:29985"/>
        <dbReference type="ChEBI" id="CHEBI:35146"/>
        <dbReference type="ChEBI" id="CHEBI:58045"/>
        <dbReference type="EC" id="2.6.1.42"/>
    </reaction>
</comment>
<dbReference type="NCBIfam" id="TIGR01123">
    <property type="entry name" value="ilvE_II"/>
    <property type="match status" value="1"/>
</dbReference>
<dbReference type="InterPro" id="IPR043131">
    <property type="entry name" value="BCAT-like_N"/>
</dbReference>
<keyword evidence="11" id="KW-1185">Reference proteome</keyword>
<name>A0AAW1XXN7_RUBAR</name>
<evidence type="ECO:0000256" key="4">
    <source>
        <dbReference type="ARBA" id="ARBA00022679"/>
    </source>
</evidence>
<keyword evidence="9" id="KW-0100">Branched-chain amino acid biosynthesis</keyword>
<proteinExistence type="inferred from homology"/>
<organism evidence="10 11">
    <name type="scientific">Rubus argutus</name>
    <name type="common">Southern blackberry</name>
    <dbReference type="NCBI Taxonomy" id="59490"/>
    <lineage>
        <taxon>Eukaryota</taxon>
        <taxon>Viridiplantae</taxon>
        <taxon>Streptophyta</taxon>
        <taxon>Embryophyta</taxon>
        <taxon>Tracheophyta</taxon>
        <taxon>Spermatophyta</taxon>
        <taxon>Magnoliopsida</taxon>
        <taxon>eudicotyledons</taxon>
        <taxon>Gunneridae</taxon>
        <taxon>Pentapetalae</taxon>
        <taxon>rosids</taxon>
        <taxon>fabids</taxon>
        <taxon>Rosales</taxon>
        <taxon>Rosaceae</taxon>
        <taxon>Rosoideae</taxon>
        <taxon>Rosoideae incertae sedis</taxon>
        <taxon>Rubus</taxon>
    </lineage>
</organism>
<dbReference type="CDD" id="cd01557">
    <property type="entry name" value="BCAT_beta_family"/>
    <property type="match status" value="1"/>
</dbReference>
<dbReference type="InterPro" id="IPR036038">
    <property type="entry name" value="Aminotransferase-like"/>
</dbReference>
<dbReference type="InterPro" id="IPR005786">
    <property type="entry name" value="B_amino_transII"/>
</dbReference>
<comment type="catalytic activity">
    <reaction evidence="9">
        <text>L-valine + 2-oxoglutarate = 3-methyl-2-oxobutanoate + L-glutamate</text>
        <dbReference type="Rhea" id="RHEA:24813"/>
        <dbReference type="ChEBI" id="CHEBI:11851"/>
        <dbReference type="ChEBI" id="CHEBI:16810"/>
        <dbReference type="ChEBI" id="CHEBI:29985"/>
        <dbReference type="ChEBI" id="CHEBI:57762"/>
        <dbReference type="EC" id="2.6.1.42"/>
    </reaction>
</comment>
<evidence type="ECO:0000256" key="6">
    <source>
        <dbReference type="PIRSR" id="PIRSR006468-1"/>
    </source>
</evidence>
<dbReference type="EMBL" id="JBEDUW010000002">
    <property type="protein sequence ID" value="KAK9941731.1"/>
    <property type="molecule type" value="Genomic_DNA"/>
</dbReference>
<keyword evidence="9" id="KW-0028">Amino-acid biosynthesis</keyword>
<dbReference type="GO" id="GO:0008652">
    <property type="term" value="P:amino acid biosynthetic process"/>
    <property type="evidence" value="ECO:0007669"/>
    <property type="project" value="UniProtKB-KW"/>
</dbReference>
<evidence type="ECO:0000256" key="7">
    <source>
        <dbReference type="RuleBase" id="RU004106"/>
    </source>
</evidence>
<feature type="modified residue" description="N6-(pyridoxal phosphate)lysine" evidence="6">
    <location>
        <position position="218"/>
    </location>
</feature>
<dbReference type="AlphaFoldDB" id="A0AAW1XXN7"/>
<dbReference type="InterPro" id="IPR043132">
    <property type="entry name" value="BCAT-like_C"/>
</dbReference>
<dbReference type="PANTHER" id="PTHR42825:SF28">
    <property type="entry name" value="BRANCHED-CHAIN-AMINO-ACID AMINOTRANSFERASE 7-RELATED"/>
    <property type="match status" value="1"/>
</dbReference>
<comment type="similarity">
    <text evidence="2 7">Belongs to the class-IV pyridoxal-phosphate-dependent aminotransferase family.</text>
</comment>
<gene>
    <name evidence="10" type="ORF">M0R45_007426</name>
</gene>
<dbReference type="InterPro" id="IPR018300">
    <property type="entry name" value="Aminotrans_IV_CS"/>
</dbReference>
<comment type="caution">
    <text evidence="10">The sequence shown here is derived from an EMBL/GenBank/DDBJ whole genome shotgun (WGS) entry which is preliminary data.</text>
</comment>
<dbReference type="EC" id="2.6.1.42" evidence="9"/>
<dbReference type="GO" id="GO:0009082">
    <property type="term" value="P:branched-chain amino acid biosynthetic process"/>
    <property type="evidence" value="ECO:0007669"/>
    <property type="project" value="UniProtKB-KW"/>
</dbReference>
<evidence type="ECO:0000256" key="8">
    <source>
        <dbReference type="RuleBase" id="RU004516"/>
    </source>
</evidence>
<keyword evidence="4 9" id="KW-0808">Transferase</keyword>
<dbReference type="Gene3D" id="3.20.10.10">
    <property type="entry name" value="D-amino Acid Aminotransferase, subunit A, domain 2"/>
    <property type="match status" value="1"/>
</dbReference>
<evidence type="ECO:0000256" key="5">
    <source>
        <dbReference type="ARBA" id="ARBA00022898"/>
    </source>
</evidence>
<evidence type="ECO:0000256" key="3">
    <source>
        <dbReference type="ARBA" id="ARBA00022576"/>
    </source>
</evidence>
<dbReference type="PANTHER" id="PTHR42825">
    <property type="entry name" value="AMINO ACID AMINOTRANSFERASE"/>
    <property type="match status" value="1"/>
</dbReference>
<reference evidence="10 11" key="1">
    <citation type="journal article" date="2023" name="G3 (Bethesda)">
        <title>A chromosome-length genome assembly and annotation of blackberry (Rubus argutus, cv. 'Hillquist').</title>
        <authorList>
            <person name="Bruna T."/>
            <person name="Aryal R."/>
            <person name="Dudchenko O."/>
            <person name="Sargent D.J."/>
            <person name="Mead D."/>
            <person name="Buti M."/>
            <person name="Cavallini A."/>
            <person name="Hytonen T."/>
            <person name="Andres J."/>
            <person name="Pham M."/>
            <person name="Weisz D."/>
            <person name="Mascagni F."/>
            <person name="Usai G."/>
            <person name="Natali L."/>
            <person name="Bassil N."/>
            <person name="Fernandez G.E."/>
            <person name="Lomsadze A."/>
            <person name="Armour M."/>
            <person name="Olukolu B."/>
            <person name="Poorten T."/>
            <person name="Britton C."/>
            <person name="Davik J."/>
            <person name="Ashrafi H."/>
            <person name="Aiden E.L."/>
            <person name="Borodovsky M."/>
            <person name="Worthington M."/>
        </authorList>
    </citation>
    <scope>NUCLEOTIDE SEQUENCE [LARGE SCALE GENOMIC DNA]</scope>
    <source>
        <strain evidence="10">PI 553951</strain>
    </source>
</reference>
<evidence type="ECO:0000256" key="1">
    <source>
        <dbReference type="ARBA" id="ARBA00001933"/>
    </source>
</evidence>
<evidence type="ECO:0000256" key="2">
    <source>
        <dbReference type="ARBA" id="ARBA00009320"/>
    </source>
</evidence>
<dbReference type="Gene3D" id="3.30.470.10">
    <property type="match status" value="1"/>
</dbReference>
<dbReference type="FunFam" id="3.30.470.10:FF:000003">
    <property type="entry name" value="Branched-chain-amino-acid aminotransferase"/>
    <property type="match status" value="1"/>
</dbReference>
<dbReference type="InterPro" id="IPR001544">
    <property type="entry name" value="Aminotrans_IV"/>
</dbReference>
<accession>A0AAW1XXN7</accession>
<dbReference type="GO" id="GO:0004084">
    <property type="term" value="F:branched-chain-amino-acid transaminase activity"/>
    <property type="evidence" value="ECO:0007669"/>
    <property type="project" value="UniProtKB-EC"/>
</dbReference>
<protein>
    <recommendedName>
        <fullName evidence="9">Branched-chain-amino-acid aminotransferase</fullName>
        <ecNumber evidence="9">2.6.1.42</ecNumber>
    </recommendedName>
</protein>
<evidence type="ECO:0000313" key="10">
    <source>
        <dbReference type="EMBL" id="KAK9941731.1"/>
    </source>
</evidence>
<keyword evidence="5 8" id="KW-0663">Pyridoxal phosphate</keyword>
<evidence type="ECO:0000256" key="9">
    <source>
        <dbReference type="RuleBase" id="RU004517"/>
    </source>
</evidence>
<sequence length="377" mass="41521">MVKGVASDWKCHLCHYLQTASEMPTNCHSDELGEKYADGVNWDELGFRIIPTDSMYTMKCSDGDNFSQGHLIPYGNIELCPSAGILNYGQGILEGLKATRTEDGRIMLFRPKENALRMKMGAERMCMPSPSVEQFVDAVKQTVRADKRWVPPPGKGALYVRPLLMGSGSVLGVAPAAEYTFLIYASPVGIYLKGRPSLNLYVEDKLRRATPGGTGGIKSVTNYAPLYQEQKEVRAKGFSDVLFLDSVTGKNSEEISSANIFILKGNVISTPALIHGTILPGVTRKSIMEIALDFGYQVEERVIPVEDLLEADEAFCTGTAVTVNPIGAVTYQTRRYMYNLVEYKTGNGAISQKLYETLTGIQTARLEDKKGWTLEVN</sequence>
<dbReference type="SUPFAM" id="SSF56752">
    <property type="entry name" value="D-aminoacid aminotransferase-like PLP-dependent enzymes"/>
    <property type="match status" value="1"/>
</dbReference>
<evidence type="ECO:0000313" key="11">
    <source>
        <dbReference type="Proteomes" id="UP001457282"/>
    </source>
</evidence>
<dbReference type="NCBIfam" id="NF009897">
    <property type="entry name" value="PRK13357.1"/>
    <property type="match status" value="1"/>
</dbReference>
<comment type="catalytic activity">
    <reaction evidence="9">
        <text>L-leucine + 2-oxoglutarate = 4-methyl-2-oxopentanoate + L-glutamate</text>
        <dbReference type="Rhea" id="RHEA:18321"/>
        <dbReference type="ChEBI" id="CHEBI:16810"/>
        <dbReference type="ChEBI" id="CHEBI:17865"/>
        <dbReference type="ChEBI" id="CHEBI:29985"/>
        <dbReference type="ChEBI" id="CHEBI:57427"/>
        <dbReference type="EC" id="2.6.1.42"/>
    </reaction>
</comment>
<dbReference type="PIRSF" id="PIRSF006468">
    <property type="entry name" value="BCAT1"/>
    <property type="match status" value="1"/>
</dbReference>
<dbReference type="InterPro" id="IPR033939">
    <property type="entry name" value="BCAT_family"/>
</dbReference>
<dbReference type="Proteomes" id="UP001457282">
    <property type="component" value="Unassembled WGS sequence"/>
</dbReference>
<dbReference type="PROSITE" id="PS00770">
    <property type="entry name" value="AA_TRANSFER_CLASS_4"/>
    <property type="match status" value="1"/>
</dbReference>
<comment type="cofactor">
    <cofactor evidence="1 8">
        <name>pyridoxal 5'-phosphate</name>
        <dbReference type="ChEBI" id="CHEBI:597326"/>
    </cofactor>
</comment>